<feature type="compositionally biased region" description="Polar residues" evidence="4">
    <location>
        <begin position="367"/>
        <end position="378"/>
    </location>
</feature>
<evidence type="ECO:0000256" key="4">
    <source>
        <dbReference type="SAM" id="MobiDB-lite"/>
    </source>
</evidence>
<name>A0A8J3Q2K3_9ACTN</name>
<keyword evidence="5" id="KW-1133">Transmembrane helix</keyword>
<dbReference type="AlphaFoldDB" id="A0A8J3Q2K3"/>
<sequence>MSDQSVRRTPLEYTAARICVWLRAGEVVVCAPVALMTAVAPVNQTRLITAVVLFAGWVGCYSWLVLRRGLTTLAVGGDVAVTVLLCLAQKTLVPLQIVDDGSGWVSVVASLCVVSLPVARKPLFAVPAGLTVVAAFGAGFWLAGQPMSKHATLMVFQLAAAVTVMIFVRRAAGHADKAFADMQTAERQAAVEAARRLDARRQLRQVHDTALTTLTLVSAGAVNAGTPSLVRQASADLSAMEEISSAQHPDDWTETRLDLALRRVAAGVPASLTTHVDLAACAAPNWVCDELAAAVAELIRNVAQHAKTTEVWLRLARQGAVVTVTVADRGVGFDAQHVPAQRHGTRESVSGRMREIGGQADLRSAPGQGTTWTLTWPQ</sequence>
<protein>
    <recommendedName>
        <fullName evidence="6">Histidine kinase/HSP90-like ATPase domain-containing protein</fullName>
    </recommendedName>
</protein>
<dbReference type="Gene3D" id="3.30.565.10">
    <property type="entry name" value="Histidine kinase-like ATPase, C-terminal domain"/>
    <property type="match status" value="1"/>
</dbReference>
<dbReference type="Pfam" id="PF02518">
    <property type="entry name" value="HATPase_c"/>
    <property type="match status" value="1"/>
</dbReference>
<feature type="transmembrane region" description="Helical" evidence="5">
    <location>
        <begin position="73"/>
        <end position="95"/>
    </location>
</feature>
<feature type="transmembrane region" description="Helical" evidence="5">
    <location>
        <begin position="20"/>
        <end position="41"/>
    </location>
</feature>
<keyword evidence="2" id="KW-0418">Kinase</keyword>
<feature type="transmembrane region" description="Helical" evidence="5">
    <location>
        <begin position="124"/>
        <end position="144"/>
    </location>
</feature>
<feature type="transmembrane region" description="Helical" evidence="5">
    <location>
        <begin position="150"/>
        <end position="168"/>
    </location>
</feature>
<dbReference type="PANTHER" id="PTHR24421">
    <property type="entry name" value="NITRATE/NITRITE SENSOR PROTEIN NARX-RELATED"/>
    <property type="match status" value="1"/>
</dbReference>
<evidence type="ECO:0000313" key="7">
    <source>
        <dbReference type="EMBL" id="GIH02273.1"/>
    </source>
</evidence>
<dbReference type="SUPFAM" id="SSF55874">
    <property type="entry name" value="ATPase domain of HSP90 chaperone/DNA topoisomerase II/histidine kinase"/>
    <property type="match status" value="1"/>
</dbReference>
<keyword evidence="5" id="KW-0812">Transmembrane</keyword>
<feature type="domain" description="Histidine kinase/HSP90-like ATPase" evidence="6">
    <location>
        <begin position="290"/>
        <end position="377"/>
    </location>
</feature>
<keyword evidence="8" id="KW-1185">Reference proteome</keyword>
<evidence type="ECO:0000313" key="8">
    <source>
        <dbReference type="Proteomes" id="UP000612899"/>
    </source>
</evidence>
<dbReference type="GO" id="GO:0016301">
    <property type="term" value="F:kinase activity"/>
    <property type="evidence" value="ECO:0007669"/>
    <property type="project" value="UniProtKB-KW"/>
</dbReference>
<evidence type="ECO:0000256" key="5">
    <source>
        <dbReference type="SAM" id="Phobius"/>
    </source>
</evidence>
<evidence type="ECO:0000259" key="6">
    <source>
        <dbReference type="Pfam" id="PF02518"/>
    </source>
</evidence>
<keyword evidence="3" id="KW-0902">Two-component regulatory system</keyword>
<evidence type="ECO:0000256" key="3">
    <source>
        <dbReference type="ARBA" id="ARBA00023012"/>
    </source>
</evidence>
<dbReference type="PANTHER" id="PTHR24421:SF61">
    <property type="entry name" value="OXYGEN SENSOR HISTIDINE KINASE NREB"/>
    <property type="match status" value="1"/>
</dbReference>
<dbReference type="InterPro" id="IPR003594">
    <property type="entry name" value="HATPase_dom"/>
</dbReference>
<dbReference type="EMBL" id="BONY01000001">
    <property type="protein sequence ID" value="GIH02273.1"/>
    <property type="molecule type" value="Genomic_DNA"/>
</dbReference>
<dbReference type="InterPro" id="IPR050482">
    <property type="entry name" value="Sensor_HK_TwoCompSys"/>
</dbReference>
<dbReference type="GO" id="GO:0000160">
    <property type="term" value="P:phosphorelay signal transduction system"/>
    <property type="evidence" value="ECO:0007669"/>
    <property type="project" value="UniProtKB-KW"/>
</dbReference>
<gene>
    <name evidence="7" type="ORF">Rhe02_03400</name>
</gene>
<feature type="transmembrane region" description="Helical" evidence="5">
    <location>
        <begin position="47"/>
        <end position="66"/>
    </location>
</feature>
<keyword evidence="1" id="KW-0808">Transferase</keyword>
<reference evidence="7" key="1">
    <citation type="submission" date="2021-01" db="EMBL/GenBank/DDBJ databases">
        <title>Whole genome shotgun sequence of Rhizocola hellebori NBRC 109834.</title>
        <authorList>
            <person name="Komaki H."/>
            <person name="Tamura T."/>
        </authorList>
    </citation>
    <scope>NUCLEOTIDE SEQUENCE</scope>
    <source>
        <strain evidence="7">NBRC 109834</strain>
    </source>
</reference>
<dbReference type="CDD" id="cd16917">
    <property type="entry name" value="HATPase_UhpB-NarQ-NarX-like"/>
    <property type="match status" value="1"/>
</dbReference>
<dbReference type="RefSeq" id="WP_203906188.1">
    <property type="nucleotide sequence ID" value="NZ_BONY01000001.1"/>
</dbReference>
<dbReference type="Proteomes" id="UP000612899">
    <property type="component" value="Unassembled WGS sequence"/>
</dbReference>
<organism evidence="7 8">
    <name type="scientific">Rhizocola hellebori</name>
    <dbReference type="NCBI Taxonomy" id="1392758"/>
    <lineage>
        <taxon>Bacteria</taxon>
        <taxon>Bacillati</taxon>
        <taxon>Actinomycetota</taxon>
        <taxon>Actinomycetes</taxon>
        <taxon>Micromonosporales</taxon>
        <taxon>Micromonosporaceae</taxon>
        <taxon>Rhizocola</taxon>
    </lineage>
</organism>
<comment type="caution">
    <text evidence="7">The sequence shown here is derived from an EMBL/GenBank/DDBJ whole genome shotgun (WGS) entry which is preliminary data.</text>
</comment>
<proteinExistence type="predicted"/>
<feature type="region of interest" description="Disordered" evidence="4">
    <location>
        <begin position="358"/>
        <end position="378"/>
    </location>
</feature>
<dbReference type="InterPro" id="IPR036890">
    <property type="entry name" value="HATPase_C_sf"/>
</dbReference>
<accession>A0A8J3Q2K3</accession>
<evidence type="ECO:0000256" key="2">
    <source>
        <dbReference type="ARBA" id="ARBA00022777"/>
    </source>
</evidence>
<evidence type="ECO:0000256" key="1">
    <source>
        <dbReference type="ARBA" id="ARBA00022679"/>
    </source>
</evidence>
<keyword evidence="5" id="KW-0472">Membrane</keyword>